<organism evidence="1">
    <name type="scientific">marine sediment metagenome</name>
    <dbReference type="NCBI Taxonomy" id="412755"/>
    <lineage>
        <taxon>unclassified sequences</taxon>
        <taxon>metagenomes</taxon>
        <taxon>ecological metagenomes</taxon>
    </lineage>
</organism>
<protein>
    <submittedName>
        <fullName evidence="1">Uncharacterized protein</fullName>
    </submittedName>
</protein>
<reference evidence="1" key="1">
    <citation type="journal article" date="2015" name="Nature">
        <title>Complex archaea that bridge the gap between prokaryotes and eukaryotes.</title>
        <authorList>
            <person name="Spang A."/>
            <person name="Saw J.H."/>
            <person name="Jorgensen S.L."/>
            <person name="Zaremba-Niedzwiedzka K."/>
            <person name="Martijn J."/>
            <person name="Lind A.E."/>
            <person name="van Eijk R."/>
            <person name="Schleper C."/>
            <person name="Guy L."/>
            <person name="Ettema T.J."/>
        </authorList>
    </citation>
    <scope>NUCLEOTIDE SEQUENCE</scope>
</reference>
<gene>
    <name evidence="1" type="ORF">LCGC14_3133460</name>
</gene>
<name>A0A0F8VZ02_9ZZZZ</name>
<sequence length="70" mass="8385">MLHFVGTAIYNFGLSNATFIIDNYKYVYHTDTYHVDKCKRISRYSNKRALNYIKKHSLNVIKIREKNEPE</sequence>
<dbReference type="EMBL" id="LAZR01068459">
    <property type="protein sequence ID" value="KKK49598.1"/>
    <property type="molecule type" value="Genomic_DNA"/>
</dbReference>
<dbReference type="AlphaFoldDB" id="A0A0F8VZ02"/>
<proteinExistence type="predicted"/>
<evidence type="ECO:0000313" key="1">
    <source>
        <dbReference type="EMBL" id="KKK49598.1"/>
    </source>
</evidence>
<comment type="caution">
    <text evidence="1">The sequence shown here is derived from an EMBL/GenBank/DDBJ whole genome shotgun (WGS) entry which is preliminary data.</text>
</comment>
<accession>A0A0F8VZ02</accession>